<keyword evidence="4" id="KW-1185">Reference proteome</keyword>
<accession>A0AAW9NMP8</accession>
<dbReference type="PANTHER" id="PTHR30121">
    <property type="entry name" value="UNCHARACTERIZED PROTEIN YJGR-RELATED"/>
    <property type="match status" value="1"/>
</dbReference>
<dbReference type="RefSeq" id="WP_326121534.1">
    <property type="nucleotide sequence ID" value="NZ_JARSFG010000003.1"/>
</dbReference>
<evidence type="ECO:0000313" key="3">
    <source>
        <dbReference type="EMBL" id="MEC1177260.1"/>
    </source>
</evidence>
<organism evidence="3 4">
    <name type="scientific">Metasolibacillus meyeri</name>
    <dbReference type="NCBI Taxonomy" id="1071052"/>
    <lineage>
        <taxon>Bacteria</taxon>
        <taxon>Bacillati</taxon>
        <taxon>Bacillota</taxon>
        <taxon>Bacilli</taxon>
        <taxon>Bacillales</taxon>
        <taxon>Caryophanaceae</taxon>
        <taxon>Metasolibacillus</taxon>
    </lineage>
</organism>
<evidence type="ECO:0000313" key="4">
    <source>
        <dbReference type="Proteomes" id="UP001344888"/>
    </source>
</evidence>
<protein>
    <submittedName>
        <fullName evidence="3">Type IV secretion system protein VirB4</fullName>
    </submittedName>
</protein>
<evidence type="ECO:0000256" key="2">
    <source>
        <dbReference type="SAM" id="MobiDB-lite"/>
    </source>
</evidence>
<dbReference type="EMBL" id="JARSFG010000003">
    <property type="protein sequence ID" value="MEC1177260.1"/>
    <property type="molecule type" value="Genomic_DNA"/>
</dbReference>
<dbReference type="Proteomes" id="UP001344888">
    <property type="component" value="Unassembled WGS sequence"/>
</dbReference>
<name>A0AAW9NMP8_9BACL</name>
<dbReference type="Gene3D" id="3.40.50.300">
    <property type="entry name" value="P-loop containing nucleotide triphosphate hydrolases"/>
    <property type="match status" value="2"/>
</dbReference>
<proteinExistence type="predicted"/>
<dbReference type="AlphaFoldDB" id="A0AAW9NMP8"/>
<dbReference type="InterPro" id="IPR051162">
    <property type="entry name" value="T4SS_component"/>
</dbReference>
<feature type="region of interest" description="Disordered" evidence="2">
    <location>
        <begin position="1"/>
        <end position="20"/>
    </location>
</feature>
<keyword evidence="1" id="KW-0175">Coiled coil</keyword>
<dbReference type="InterPro" id="IPR027417">
    <property type="entry name" value="P-loop_NTPase"/>
</dbReference>
<feature type="coiled-coil region" evidence="1">
    <location>
        <begin position="115"/>
        <end position="142"/>
    </location>
</feature>
<evidence type="ECO:0000256" key="1">
    <source>
        <dbReference type="SAM" id="Coils"/>
    </source>
</evidence>
<sequence length="659" mass="75212">MLKEFVSKIKGQPSESTEETAKRVARNKKYNPAFLAAIQPQGGVQFKDKYIQKGDGYEACIHLWDYPTMVSPLWLEKLFSMRDVIVSMDVATMPKDETVSAINKSMLEQTMRYSNSKQQSAKMDAQNSYQELERLYNEIAQMGEVVKLVDIRLFVHAKSLYELEQKVQLVETDLRSYGFKGSIFLNETSWEWQSLFTSYEEQQTYPNHREGKGMQGLSLAAGLPYHFSELNDPTGSYLGTTFSGGNVVFDLFHQDKQRRFYNAVVAGTMGAGKSTLLKKLTTDNACRQNVIRGLDVVGEFETIVKELVGHLISLDGSQGIINPLQIYRQEDVSSEKSKQKSEELCFMQHLSKVAKFYQFLAGQSIEDIEEFKKVLRAFYASLGFLERIQAGESVSQLSNESYPIFSDLLNFVQQELYENVTGRIIRTELSIARANRLERIELILDNVVNTYGYLFNGHTSIPDFTNEQIMFFSVRQLTNLEKNIFNAQMHNALTLIWDNLIQIGTPQMRAMYEDPNFNKDDAIRFFTVIDESHRFVNADNPLAVDFVVDYEREARKYLGGIVLASQSIRDYAPDHADNEVVSKIRKLFELTQYKFIMQQDANALDAMRTIFEGQISESELAQIPQLQQGECLLLINGVGNLLFTVEASEEEIALFRGGM</sequence>
<dbReference type="SUPFAM" id="SSF52540">
    <property type="entry name" value="P-loop containing nucleoside triphosphate hydrolases"/>
    <property type="match status" value="1"/>
</dbReference>
<dbReference type="PANTHER" id="PTHR30121:SF6">
    <property type="entry name" value="SLR6007 PROTEIN"/>
    <property type="match status" value="1"/>
</dbReference>
<comment type="caution">
    <text evidence="3">The sequence shown here is derived from an EMBL/GenBank/DDBJ whole genome shotgun (WGS) entry which is preliminary data.</text>
</comment>
<reference evidence="3 4" key="1">
    <citation type="submission" date="2023-03" db="EMBL/GenBank/DDBJ databases">
        <title>Bacillus Genome Sequencing.</title>
        <authorList>
            <person name="Dunlap C."/>
        </authorList>
    </citation>
    <scope>NUCLEOTIDE SEQUENCE [LARGE SCALE GENOMIC DNA]</scope>
    <source>
        <strain evidence="3 4">B-59205</strain>
    </source>
</reference>
<gene>
    <name evidence="3" type="ORF">P9B03_02085</name>
</gene>